<dbReference type="InterPro" id="IPR021390">
    <property type="entry name" value="DUF3025"/>
</dbReference>
<dbReference type="Pfam" id="PF11227">
    <property type="entry name" value="DUF3025"/>
    <property type="match status" value="1"/>
</dbReference>
<dbReference type="AlphaFoldDB" id="A0A1I2ERS1"/>
<evidence type="ECO:0000313" key="2">
    <source>
        <dbReference type="Proteomes" id="UP000199119"/>
    </source>
</evidence>
<evidence type="ECO:0008006" key="3">
    <source>
        <dbReference type="Google" id="ProtNLM"/>
    </source>
</evidence>
<protein>
    <recommendedName>
        <fullName evidence="3">DUF3025 domain-containing protein</fullName>
    </recommendedName>
</protein>
<keyword evidence="2" id="KW-1185">Reference proteome</keyword>
<proteinExistence type="predicted"/>
<dbReference type="STRING" id="1177982.SAMN04489711_10869"/>
<dbReference type="EMBL" id="FONX01000008">
    <property type="protein sequence ID" value="SFE95529.1"/>
    <property type="molecule type" value="Genomic_DNA"/>
</dbReference>
<name>A0A1I2ERS1_9BURK</name>
<dbReference type="Proteomes" id="UP000199119">
    <property type="component" value="Unassembled WGS sequence"/>
</dbReference>
<organism evidence="1 2">
    <name type="scientific">Paracidovorax wautersii</name>
    <dbReference type="NCBI Taxonomy" id="1177982"/>
    <lineage>
        <taxon>Bacteria</taxon>
        <taxon>Pseudomonadati</taxon>
        <taxon>Pseudomonadota</taxon>
        <taxon>Betaproteobacteria</taxon>
        <taxon>Burkholderiales</taxon>
        <taxon>Comamonadaceae</taxon>
        <taxon>Paracidovorax</taxon>
    </lineage>
</organism>
<accession>A0A1I2ERS1</accession>
<reference evidence="2" key="1">
    <citation type="submission" date="2016-10" db="EMBL/GenBank/DDBJ databases">
        <authorList>
            <person name="Varghese N."/>
            <person name="Submissions S."/>
        </authorList>
    </citation>
    <scope>NUCLEOTIDE SEQUENCE [LARGE SCALE GENOMIC DNA]</scope>
    <source>
        <strain evidence="2">DSM 27981</strain>
    </source>
</reference>
<evidence type="ECO:0000313" key="1">
    <source>
        <dbReference type="EMBL" id="SFE95529.1"/>
    </source>
</evidence>
<sequence>MAAPAWPAAVPIDWARPWLQPLAAVGRAVAARADAGAAVADALNAQGAPAQGPCAVPRFVGQQALPKGEAYESFIYATGTVPTRDNRHDFFNGLVWLHYPRTKRLLNQWQARAIAQQGVGAVRGPLRDAATLFDENGAVLFAPAALCEALRERAWRRLFVELRPLWAQATLLLFGHALMEQLLQPRKSITAHVYCADSAIDSVADADAWLAGTLDEQAFAAKPFNPLQVLGVPGWWAGNEDFCFYDDPLVFRSRRPVQAPQQPA</sequence>
<gene>
    <name evidence="1" type="ORF">SAMN04489711_10869</name>
</gene>